<keyword evidence="2" id="KW-0472">Membrane</keyword>
<feature type="region of interest" description="Disordered" evidence="1">
    <location>
        <begin position="1"/>
        <end position="23"/>
    </location>
</feature>
<evidence type="ECO:0008006" key="5">
    <source>
        <dbReference type="Google" id="ProtNLM"/>
    </source>
</evidence>
<keyword evidence="2" id="KW-0812">Transmembrane</keyword>
<evidence type="ECO:0000313" key="3">
    <source>
        <dbReference type="EMBL" id="EWS81874.1"/>
    </source>
</evidence>
<feature type="transmembrane region" description="Helical" evidence="2">
    <location>
        <begin position="138"/>
        <end position="156"/>
    </location>
</feature>
<dbReference type="InterPro" id="IPR018650">
    <property type="entry name" value="STSV1_Orf64"/>
</dbReference>
<dbReference type="HOGENOM" id="CLU_029114_0_0_11"/>
<evidence type="ECO:0000256" key="1">
    <source>
        <dbReference type="SAM" id="MobiDB-lite"/>
    </source>
</evidence>
<organism evidence="3 4">
    <name type="scientific">Brachybacterium phenoliresistens</name>
    <dbReference type="NCBI Taxonomy" id="396014"/>
    <lineage>
        <taxon>Bacteria</taxon>
        <taxon>Bacillati</taxon>
        <taxon>Actinomycetota</taxon>
        <taxon>Actinomycetes</taxon>
        <taxon>Micrococcales</taxon>
        <taxon>Dermabacteraceae</taxon>
        <taxon>Brachybacterium</taxon>
    </lineage>
</organism>
<dbReference type="eggNOG" id="COG3463">
    <property type="taxonomic scope" value="Bacteria"/>
</dbReference>
<feature type="transmembrane region" description="Helical" evidence="2">
    <location>
        <begin position="272"/>
        <end position="294"/>
    </location>
</feature>
<dbReference type="EMBL" id="JDYK01000004">
    <property type="protein sequence ID" value="EWS81874.1"/>
    <property type="molecule type" value="Genomic_DNA"/>
</dbReference>
<dbReference type="Pfam" id="PF09852">
    <property type="entry name" value="DUF2079"/>
    <property type="match status" value="1"/>
</dbReference>
<keyword evidence="4" id="KW-1185">Reference proteome</keyword>
<dbReference type="RefSeq" id="WP_084148297.1">
    <property type="nucleotide sequence ID" value="NZ_KK069990.1"/>
</dbReference>
<comment type="caution">
    <text evidence="3">The sequence shown here is derived from an EMBL/GenBank/DDBJ whole genome shotgun (WGS) entry which is preliminary data.</text>
</comment>
<feature type="transmembrane region" description="Helical" evidence="2">
    <location>
        <begin position="162"/>
        <end position="182"/>
    </location>
</feature>
<gene>
    <name evidence="3" type="ORF">BF93_13645</name>
</gene>
<protein>
    <recommendedName>
        <fullName evidence="5">DUF2079 domain-containing protein</fullName>
    </recommendedName>
</protein>
<dbReference type="OrthoDB" id="5240834at2"/>
<sequence>MSAAVSTEGAGVPGIRPGNASPAPAPEAVRGGVPLAIAAAATAVYGLLGVQQWRSFASRSWDLGIFSELAKAYSELRAPIVPIKGDGVNLLGDHFHPLLVLLGPVWAVWPSGLALLWTQALLFGLSAIPLTRLAIDRLGPGLGTLAGLAYAFSFGLQSAADVQFHEIAFAVPLMAFSLTALLRGRIVPALVLAALLVFVKEDLGLTVAVLGAVVALRRREHRVHGAVLAAWGLGWFVLSTFVILPLLNTAGQYDYTGNLGSPLDVFFPADKWMTVGMLLLAAGVVGARSPLIWLMLPTLAWRFTGTVEFYWTWYWHYNAILVPIALAALLDALGDRRTGRATAWLTADAPRPGGLVRTTAVAATAAVTLVLGSQMPIAALARPDALAHSPRWDAAQAAVAAIPDGTVVASDITLMAYLVPDHDVQWTHGPNTRVPDCVLVDQAAFSWSGNPPADPAQWAADTYQVAYQPLLDENGFQVSCRTEAL</sequence>
<proteinExistence type="predicted"/>
<reference evidence="3 4" key="1">
    <citation type="submission" date="2014-02" db="EMBL/GenBank/DDBJ databases">
        <title>Genome sequence of Brachybacterium phenoliresistens strain W13A50.</title>
        <authorList>
            <person name="Wang X."/>
        </authorList>
    </citation>
    <scope>NUCLEOTIDE SEQUENCE [LARGE SCALE GENOMIC DNA]</scope>
    <source>
        <strain evidence="3 4">W13A50</strain>
    </source>
</reference>
<feature type="transmembrane region" description="Helical" evidence="2">
    <location>
        <begin position="189"/>
        <end position="216"/>
    </location>
</feature>
<feature type="transmembrane region" description="Helical" evidence="2">
    <location>
        <begin position="314"/>
        <end position="333"/>
    </location>
</feature>
<dbReference type="PATRIC" id="fig|396014.3.peg.1080"/>
<keyword evidence="2" id="KW-1133">Transmembrane helix</keyword>
<name>Z9JUJ1_9MICO</name>
<feature type="transmembrane region" description="Helical" evidence="2">
    <location>
        <begin position="228"/>
        <end position="251"/>
    </location>
</feature>
<feature type="transmembrane region" description="Helical" evidence="2">
    <location>
        <begin position="106"/>
        <end position="126"/>
    </location>
</feature>
<accession>Z9JUJ1</accession>
<dbReference type="STRING" id="396014.BF93_13645"/>
<dbReference type="Proteomes" id="UP000023067">
    <property type="component" value="Unassembled WGS sequence"/>
</dbReference>
<evidence type="ECO:0000256" key="2">
    <source>
        <dbReference type="SAM" id="Phobius"/>
    </source>
</evidence>
<dbReference type="AlphaFoldDB" id="Z9JUJ1"/>
<evidence type="ECO:0000313" key="4">
    <source>
        <dbReference type="Proteomes" id="UP000023067"/>
    </source>
</evidence>